<dbReference type="GO" id="GO:0006357">
    <property type="term" value="P:regulation of transcription by RNA polymerase II"/>
    <property type="evidence" value="ECO:0007669"/>
    <property type="project" value="TreeGrafter"/>
</dbReference>
<dbReference type="GO" id="GO:0001174">
    <property type="term" value="P:transcriptional start site selection at RNA polymerase II promoter"/>
    <property type="evidence" value="ECO:0007669"/>
    <property type="project" value="EnsemblFungi"/>
</dbReference>
<proteinExistence type="predicted"/>
<dbReference type="RefSeq" id="XP_001560987.1">
    <property type="nucleotide sequence ID" value="XM_001560937.2"/>
</dbReference>
<dbReference type="Pfam" id="PF06391">
    <property type="entry name" value="MAT1"/>
    <property type="match status" value="1"/>
</dbReference>
<evidence type="ECO:0000256" key="8">
    <source>
        <dbReference type="ARBA" id="ARBA00033277"/>
    </source>
</evidence>
<sequence>MPKPLDISNPSDDICPICKSNRYLNRDLEFLINPECYHKMCSTCVDRIFTSGPAPCPVLHCGRTLRKKGFKSAFFEDLGIERECDIRRRVNEVFNRSEDDFETLLDYNNYLEETECMVFDLVNGKGKVKQEAEEKLRRFREANRGAIEENKNARLREVEMGKRKELEDREMAKQRRLAAMREEAEEKADVEKSRKQVLDQLATGKGNAADITQQAHKIILKKTSARRTLGERDAAVSAGTGSADGEGLTIRGLKKKVAPVAEKPYDPFGGVILAPTRYVLRDDYENQWVDKSVKRDPKHMAGGYSLQEYYGRAMHDAFSGLEIFIEDEMRDRVQSSSPSGATIAAAQASTGKIKLKVADRMEVDDVF</sequence>
<dbReference type="CDD" id="cd16573">
    <property type="entry name" value="RING-HC_TFB3-like"/>
    <property type="match status" value="1"/>
</dbReference>
<evidence type="ECO:0000256" key="1">
    <source>
        <dbReference type="ARBA" id="ARBA00004123"/>
    </source>
</evidence>
<dbReference type="PANTHER" id="PTHR12683">
    <property type="entry name" value="CDK-ACTIVATING KINASE ASSEMBLY FACTOR MAT1"/>
    <property type="match status" value="1"/>
</dbReference>
<dbReference type="EMBL" id="CP009805">
    <property type="protein sequence ID" value="ATZ46202.1"/>
    <property type="molecule type" value="Genomic_DNA"/>
</dbReference>
<dbReference type="InterPro" id="IPR013083">
    <property type="entry name" value="Znf_RING/FYVE/PHD"/>
</dbReference>
<evidence type="ECO:0000313" key="13">
    <source>
        <dbReference type="Proteomes" id="UP000001798"/>
    </source>
</evidence>
<keyword evidence="13" id="KW-1185">Reference proteome</keyword>
<dbReference type="InterPro" id="IPR015877">
    <property type="entry name" value="MAT1_centre"/>
</dbReference>
<dbReference type="InterPro" id="IPR001841">
    <property type="entry name" value="Znf_RING"/>
</dbReference>
<dbReference type="Gene3D" id="3.30.40.10">
    <property type="entry name" value="Zinc/RING finger domain, C3HC4 (zinc finger)"/>
    <property type="match status" value="1"/>
</dbReference>
<keyword evidence="3" id="KW-0479">Metal-binding</keyword>
<keyword evidence="5" id="KW-0862">Zinc</keyword>
<evidence type="ECO:0000256" key="10">
    <source>
        <dbReference type="SAM" id="Coils"/>
    </source>
</evidence>
<dbReference type="InterPro" id="IPR017907">
    <property type="entry name" value="Znf_RING_CS"/>
</dbReference>
<evidence type="ECO:0000256" key="9">
    <source>
        <dbReference type="PROSITE-ProRule" id="PRU00175"/>
    </source>
</evidence>
<dbReference type="VEuPathDB" id="FungiDB:Bcin01g08420"/>
<gene>
    <name evidence="12" type="primary">Bctfb3</name>
    <name evidence="12" type="ORF">BCIN_01g08420</name>
</gene>
<dbReference type="OrthoDB" id="5963at2759"/>
<feature type="coiled-coil region" evidence="10">
    <location>
        <begin position="129"/>
        <end position="201"/>
    </location>
</feature>
<dbReference type="GeneID" id="5441702"/>
<comment type="subcellular location">
    <subcellularLocation>
        <location evidence="1">Nucleus</location>
    </subcellularLocation>
</comment>
<reference evidence="12 13" key="1">
    <citation type="journal article" date="2011" name="PLoS Genet.">
        <title>Genomic analysis of the necrotrophic fungal pathogens Sclerotinia sclerotiorum and Botrytis cinerea.</title>
        <authorList>
            <person name="Amselem J."/>
            <person name="Cuomo C.A."/>
            <person name="van Kan J.A."/>
            <person name="Viaud M."/>
            <person name="Benito E.P."/>
            <person name="Couloux A."/>
            <person name="Coutinho P.M."/>
            <person name="de Vries R.P."/>
            <person name="Dyer P.S."/>
            <person name="Fillinger S."/>
            <person name="Fournier E."/>
            <person name="Gout L."/>
            <person name="Hahn M."/>
            <person name="Kohn L."/>
            <person name="Lapalu N."/>
            <person name="Plummer K.M."/>
            <person name="Pradier J.M."/>
            <person name="Quevillon E."/>
            <person name="Sharon A."/>
            <person name="Simon A."/>
            <person name="ten Have A."/>
            <person name="Tudzynski B."/>
            <person name="Tudzynski P."/>
            <person name="Wincker P."/>
            <person name="Andrew M."/>
            <person name="Anthouard V."/>
            <person name="Beever R.E."/>
            <person name="Beffa R."/>
            <person name="Benoit I."/>
            <person name="Bouzid O."/>
            <person name="Brault B."/>
            <person name="Chen Z."/>
            <person name="Choquer M."/>
            <person name="Collemare J."/>
            <person name="Cotton P."/>
            <person name="Danchin E.G."/>
            <person name="Da Silva C."/>
            <person name="Gautier A."/>
            <person name="Giraud C."/>
            <person name="Giraud T."/>
            <person name="Gonzalez C."/>
            <person name="Grossetete S."/>
            <person name="Guldener U."/>
            <person name="Henrissat B."/>
            <person name="Howlett B.J."/>
            <person name="Kodira C."/>
            <person name="Kretschmer M."/>
            <person name="Lappartient A."/>
            <person name="Leroch M."/>
            <person name="Levis C."/>
            <person name="Mauceli E."/>
            <person name="Neuveglise C."/>
            <person name="Oeser B."/>
            <person name="Pearson M."/>
            <person name="Poulain J."/>
            <person name="Poussereau N."/>
            <person name="Quesneville H."/>
            <person name="Rascle C."/>
            <person name="Schumacher J."/>
            <person name="Segurens B."/>
            <person name="Sexton A."/>
            <person name="Silva E."/>
            <person name="Sirven C."/>
            <person name="Soanes D.M."/>
            <person name="Talbot N.J."/>
            <person name="Templeton M."/>
            <person name="Yandava C."/>
            <person name="Yarden O."/>
            <person name="Zeng Q."/>
            <person name="Rollins J.A."/>
            <person name="Lebrun M.H."/>
            <person name="Dickman M."/>
        </authorList>
    </citation>
    <scope>NUCLEOTIDE SEQUENCE [LARGE SCALE GENOMIC DNA]</scope>
    <source>
        <strain evidence="12 13">B05.10</strain>
    </source>
</reference>
<dbReference type="SUPFAM" id="SSF57850">
    <property type="entry name" value="RING/U-box"/>
    <property type="match status" value="1"/>
</dbReference>
<dbReference type="GO" id="GO:0006289">
    <property type="term" value="P:nucleotide-excision repair"/>
    <property type="evidence" value="ECO:0007669"/>
    <property type="project" value="EnsemblFungi"/>
</dbReference>
<dbReference type="PROSITE" id="PS00518">
    <property type="entry name" value="ZF_RING_1"/>
    <property type="match status" value="1"/>
</dbReference>
<dbReference type="GO" id="GO:0070985">
    <property type="term" value="C:transcription factor TFIIK complex"/>
    <property type="evidence" value="ECO:0007669"/>
    <property type="project" value="EnsemblFungi"/>
</dbReference>
<dbReference type="InterPro" id="IPR004575">
    <property type="entry name" value="MAT1/Tfb3"/>
</dbReference>
<dbReference type="Proteomes" id="UP000001798">
    <property type="component" value="Chromosome 1"/>
</dbReference>
<dbReference type="PANTHER" id="PTHR12683:SF13">
    <property type="entry name" value="CDK-ACTIVATING KINASE ASSEMBLY FACTOR MAT1"/>
    <property type="match status" value="1"/>
</dbReference>
<evidence type="ECO:0000313" key="12">
    <source>
        <dbReference type="EMBL" id="ATZ46202.1"/>
    </source>
</evidence>
<evidence type="ECO:0000256" key="6">
    <source>
        <dbReference type="ARBA" id="ARBA00023242"/>
    </source>
</evidence>
<dbReference type="PROSITE" id="PS50089">
    <property type="entry name" value="ZF_RING_2"/>
    <property type="match status" value="1"/>
</dbReference>
<keyword evidence="6" id="KW-0539">Nucleus</keyword>
<feature type="domain" description="RING-type" evidence="11">
    <location>
        <begin position="15"/>
        <end position="60"/>
    </location>
</feature>
<dbReference type="NCBIfam" id="TIGR00570">
    <property type="entry name" value="cdk7"/>
    <property type="match status" value="1"/>
</dbReference>
<protein>
    <recommendedName>
        <fullName evidence="2">RNA polymerase II transcription factor B subunit 3</fullName>
    </recommendedName>
    <alternativeName>
        <fullName evidence="8">RNA polymerase II transcription factor B 38 kDa subunit</fullName>
    </alternativeName>
    <alternativeName>
        <fullName evidence="7">RNA polymerase II transcription factor B p38 subunit</fullName>
    </alternativeName>
</protein>
<evidence type="ECO:0000259" key="11">
    <source>
        <dbReference type="PROSITE" id="PS50089"/>
    </source>
</evidence>
<dbReference type="KEGG" id="bfu:BCIN_01g08420"/>
<keyword evidence="4 9" id="KW-0863">Zinc-finger</keyword>
<name>A0A384J6Y2_BOTFB</name>
<dbReference type="AlphaFoldDB" id="A0A384J6Y2"/>
<dbReference type="GO" id="GO:0008270">
    <property type="term" value="F:zinc ion binding"/>
    <property type="evidence" value="ECO:0007669"/>
    <property type="project" value="UniProtKB-KW"/>
</dbReference>
<evidence type="ECO:0000256" key="5">
    <source>
        <dbReference type="ARBA" id="ARBA00022833"/>
    </source>
</evidence>
<dbReference type="Pfam" id="PF17121">
    <property type="entry name" value="zf-C3HC4_5"/>
    <property type="match status" value="1"/>
</dbReference>
<accession>A0A384J6Y2</accession>
<evidence type="ECO:0000256" key="7">
    <source>
        <dbReference type="ARBA" id="ARBA00029873"/>
    </source>
</evidence>
<keyword evidence="10" id="KW-0175">Coiled coil</keyword>
<evidence type="ECO:0000256" key="2">
    <source>
        <dbReference type="ARBA" id="ARBA00022257"/>
    </source>
</evidence>
<dbReference type="FunFam" id="3.30.40.10:FF:000037">
    <property type="entry name" value="Cdk-activating kinase assembly factor MAT1, centre"/>
    <property type="match status" value="1"/>
</dbReference>
<reference evidence="12 13" key="2">
    <citation type="journal article" date="2012" name="Eukaryot. Cell">
        <title>Genome update of Botrytis cinerea strains B05.10 and T4.</title>
        <authorList>
            <person name="Staats M."/>
            <person name="van Kan J.A."/>
        </authorList>
    </citation>
    <scope>NUCLEOTIDE SEQUENCE [LARGE SCALE GENOMIC DNA]</scope>
    <source>
        <strain evidence="12 13">B05.10</strain>
    </source>
</reference>
<evidence type="ECO:0000256" key="3">
    <source>
        <dbReference type="ARBA" id="ARBA00022723"/>
    </source>
</evidence>
<organism evidence="12 13">
    <name type="scientific">Botryotinia fuckeliana (strain B05.10)</name>
    <name type="common">Noble rot fungus</name>
    <name type="synonym">Botrytis cinerea</name>
    <dbReference type="NCBI Taxonomy" id="332648"/>
    <lineage>
        <taxon>Eukaryota</taxon>
        <taxon>Fungi</taxon>
        <taxon>Dikarya</taxon>
        <taxon>Ascomycota</taxon>
        <taxon>Pezizomycotina</taxon>
        <taxon>Leotiomycetes</taxon>
        <taxon>Helotiales</taxon>
        <taxon>Sclerotiniaceae</taxon>
        <taxon>Botrytis</taxon>
    </lineage>
</organism>
<dbReference type="GO" id="GO:0061575">
    <property type="term" value="F:cyclin-dependent protein serine/threonine kinase activator activity"/>
    <property type="evidence" value="ECO:0007669"/>
    <property type="project" value="InterPro"/>
</dbReference>
<evidence type="ECO:0000256" key="4">
    <source>
        <dbReference type="ARBA" id="ARBA00022771"/>
    </source>
</evidence>
<reference evidence="12 13" key="3">
    <citation type="journal article" date="2017" name="Mol. Plant Pathol.">
        <title>A gapless genome sequence of the fungus Botrytis cinerea.</title>
        <authorList>
            <person name="Van Kan J.A."/>
            <person name="Stassen J.H."/>
            <person name="Mosbach A."/>
            <person name="Van Der Lee T.A."/>
            <person name="Faino L."/>
            <person name="Farmer A.D."/>
            <person name="Papasotiriou D.G."/>
            <person name="Zhou S."/>
            <person name="Seidl M.F."/>
            <person name="Cottam E."/>
            <person name="Edel D."/>
            <person name="Hahn M."/>
            <person name="Schwartz D.C."/>
            <person name="Dietrich R.A."/>
            <person name="Widdison S."/>
            <person name="Scalliet G."/>
        </authorList>
    </citation>
    <scope>NUCLEOTIDE SEQUENCE [LARGE SCALE GENOMIC DNA]</scope>
    <source>
        <strain evidence="12 13">B05.10</strain>
    </source>
</reference>
<dbReference type="OMA" id="PNKRDYY"/>